<keyword evidence="3" id="KW-1185">Reference proteome</keyword>
<dbReference type="Proteomes" id="UP001059617">
    <property type="component" value="Chromosome"/>
</dbReference>
<dbReference type="EMBL" id="CP073720">
    <property type="protein sequence ID" value="UWP85908.1"/>
    <property type="molecule type" value="Genomic_DNA"/>
</dbReference>
<protein>
    <submittedName>
        <fullName evidence="2">Uncharacterized protein</fullName>
    </submittedName>
</protein>
<proteinExistence type="predicted"/>
<evidence type="ECO:0000256" key="1">
    <source>
        <dbReference type="SAM" id="MobiDB-lite"/>
    </source>
</evidence>
<name>A0ABY5W7B0_9ACTN</name>
<accession>A0ABY5W7B0</accession>
<feature type="compositionally biased region" description="Basic and acidic residues" evidence="1">
    <location>
        <begin position="24"/>
        <end position="39"/>
    </location>
</feature>
<organism evidence="2 3">
    <name type="scientific">Dactylosporangium fulvum</name>
    <dbReference type="NCBI Taxonomy" id="53359"/>
    <lineage>
        <taxon>Bacteria</taxon>
        <taxon>Bacillati</taxon>
        <taxon>Actinomycetota</taxon>
        <taxon>Actinomycetes</taxon>
        <taxon>Micromonosporales</taxon>
        <taxon>Micromonosporaceae</taxon>
        <taxon>Dactylosporangium</taxon>
    </lineage>
</organism>
<evidence type="ECO:0000313" key="2">
    <source>
        <dbReference type="EMBL" id="UWP85908.1"/>
    </source>
</evidence>
<sequence length="47" mass="5161">MRSKPTSAASADPVPYRLVDAIKAAHREQHAHEQRRLNPHDCTGGAL</sequence>
<reference evidence="2" key="2">
    <citation type="submission" date="2022-09" db="EMBL/GenBank/DDBJ databases">
        <title>Biosynthetic gene clusters of Dactylosporangioum fulvum.</title>
        <authorList>
            <person name="Caradec T."/>
        </authorList>
    </citation>
    <scope>NUCLEOTIDE SEQUENCE</scope>
    <source>
        <strain evidence="2">NRRL B-16292</strain>
    </source>
</reference>
<dbReference type="RefSeq" id="WP_259864290.1">
    <property type="nucleotide sequence ID" value="NZ_BAAAST010000036.1"/>
</dbReference>
<gene>
    <name evidence="2" type="ORF">Dfulv_17315</name>
</gene>
<feature type="region of interest" description="Disordered" evidence="1">
    <location>
        <begin position="24"/>
        <end position="47"/>
    </location>
</feature>
<evidence type="ECO:0000313" key="3">
    <source>
        <dbReference type="Proteomes" id="UP001059617"/>
    </source>
</evidence>
<reference evidence="2" key="1">
    <citation type="submission" date="2021-04" db="EMBL/GenBank/DDBJ databases">
        <authorList>
            <person name="Hartkoorn R.C."/>
            <person name="Beaudoing E."/>
            <person name="Hot D."/>
        </authorList>
    </citation>
    <scope>NUCLEOTIDE SEQUENCE</scope>
    <source>
        <strain evidence="2">NRRL B-16292</strain>
    </source>
</reference>